<feature type="compositionally biased region" description="Pro residues" evidence="1">
    <location>
        <begin position="192"/>
        <end position="236"/>
    </location>
</feature>
<feature type="compositionally biased region" description="Pro residues" evidence="1">
    <location>
        <begin position="329"/>
        <end position="342"/>
    </location>
</feature>
<dbReference type="GO" id="GO:0004553">
    <property type="term" value="F:hydrolase activity, hydrolyzing O-glycosyl compounds"/>
    <property type="evidence" value="ECO:0007669"/>
    <property type="project" value="InterPro"/>
</dbReference>
<keyword evidence="2" id="KW-0732">Signal</keyword>
<name>A0A9N8HCK8_9STRA</name>
<dbReference type="SUPFAM" id="SSF49899">
    <property type="entry name" value="Concanavalin A-like lectins/glucanases"/>
    <property type="match status" value="1"/>
</dbReference>
<dbReference type="EMBL" id="CAICTM010000221">
    <property type="protein sequence ID" value="CAB9505198.1"/>
    <property type="molecule type" value="Genomic_DNA"/>
</dbReference>
<evidence type="ECO:0000256" key="2">
    <source>
        <dbReference type="SAM" id="SignalP"/>
    </source>
</evidence>
<sequence>MVSYRRGWFLLFALSQCHSVATESPQRLRVKGTADVPPKQKNARDKLVQVENIQKDDGKNTPASHNLRRLESRIQQETERKTLQLEDELMFELFFPQGEGSYDTLPAETAAPVPQTPNPKPYRTPAPATSNPPFSTPPMASPTTPANLPPMASPTIPASAGTPRPTSKPTSEPTERPTTPIPTSNPTERPTTPKPTPSPTKAPATPKPTPRPTKAPTPNPPDPTPPPTPEPVPSTPKPTKAPTAPVPPPTASPPLRCGCADCTNERWNTLAGGFSCGERIVFVIGMGSTEEAACRLVAGSEWPDTCGPFCDPDRCDENGRTDTSAPILPAAPAPTPPAPTPTTPAASPTTPAEAPQTYCGCDECTEEIWNTMVGLFTCGELIESVMSVPRQQACGLIAGINSEFSGYCYPCDPARCDGKVPPTPSPSLPAPVPASPAPTPAPTLINPMPGPTRCGCPACGGATLDQLAGDFTCLARIDFLMSTGQSEEDACRLVAGSEFGDVCGPNCDPDRCEGYIPVTLESLEPTITPFPTPAPKCGCDDCAQAWGLLAGDSTCGERIQYLMDAGSPEEEACRLVASVEFPFICGPSCDPDRCDDNNPALEPRTPLYCFPPYDERQRYENVWGNYIVEVKEDDSLGVCDPSFNRFTSEMVEVNGDELTLRFKKNGDMWEAGEVRIVMPEEEMPFDYGTYSWNVKSIELKNVDTGVVRQDFLPPNMVFGMFTWDATEDFSIRENYSHEVDIELGRFEDADSPNDAHFIMQPAIDSNMYSFSTALDDGTFQQAPHSYSFTWNPGAITWETTAGGGVDHFYTTEQAVVMDEEDYIQCLPADVEVRINLWSLGGALAAPMEMADDEMIEVVVDNFSFTPTGRTGIPDGGFCSKDCQCQGGSECSLVTSVCTPMTVS</sequence>
<evidence type="ECO:0000313" key="4">
    <source>
        <dbReference type="EMBL" id="CAB9505198.1"/>
    </source>
</evidence>
<accession>A0A9N8HCK8</accession>
<dbReference type="GO" id="GO:0005975">
    <property type="term" value="P:carbohydrate metabolic process"/>
    <property type="evidence" value="ECO:0007669"/>
    <property type="project" value="InterPro"/>
</dbReference>
<feature type="signal peptide" evidence="2">
    <location>
        <begin position="1"/>
        <end position="22"/>
    </location>
</feature>
<evidence type="ECO:0000256" key="1">
    <source>
        <dbReference type="SAM" id="MobiDB-lite"/>
    </source>
</evidence>
<dbReference type="PANTHER" id="PTHR48148">
    <property type="entry name" value="KERATINOCYTE PROLINE-RICH PROTEIN"/>
    <property type="match status" value="1"/>
</dbReference>
<dbReference type="PRINTS" id="PR01217">
    <property type="entry name" value="PRICHEXTENSN"/>
</dbReference>
<feature type="compositionally biased region" description="Low complexity" evidence="1">
    <location>
        <begin position="162"/>
        <end position="190"/>
    </location>
</feature>
<keyword evidence="5" id="KW-1185">Reference proteome</keyword>
<evidence type="ECO:0000313" key="5">
    <source>
        <dbReference type="Proteomes" id="UP001153069"/>
    </source>
</evidence>
<feature type="compositionally biased region" description="Pro residues" evidence="1">
    <location>
        <begin position="114"/>
        <end position="124"/>
    </location>
</feature>
<gene>
    <name evidence="4" type="ORF">SEMRO_222_G091190.1</name>
</gene>
<dbReference type="Proteomes" id="UP001153069">
    <property type="component" value="Unassembled WGS sequence"/>
</dbReference>
<feature type="region of interest" description="Disordered" evidence="1">
    <location>
        <begin position="318"/>
        <end position="351"/>
    </location>
</feature>
<protein>
    <submittedName>
        <fullName evidence="4">Hemolysin-type calcium-binding repeat (2 copies)</fullName>
    </submittedName>
</protein>
<dbReference type="PANTHER" id="PTHR48148:SF2">
    <property type="entry name" value="PA14 DOMAIN-CONTAINING PROTEIN"/>
    <property type="match status" value="1"/>
</dbReference>
<dbReference type="InterPro" id="IPR013320">
    <property type="entry name" value="ConA-like_dom_sf"/>
</dbReference>
<dbReference type="InterPro" id="IPR000757">
    <property type="entry name" value="Beta-glucanase-like"/>
</dbReference>
<feature type="chain" id="PRO_5040476630" evidence="2">
    <location>
        <begin position="23"/>
        <end position="903"/>
    </location>
</feature>
<dbReference type="PROSITE" id="PS51762">
    <property type="entry name" value="GH16_2"/>
    <property type="match status" value="1"/>
</dbReference>
<feature type="region of interest" description="Disordered" evidence="1">
    <location>
        <begin position="100"/>
        <end position="252"/>
    </location>
</feature>
<dbReference type="Gene3D" id="2.60.120.200">
    <property type="match status" value="1"/>
</dbReference>
<feature type="domain" description="GH16" evidence="3">
    <location>
        <begin position="621"/>
        <end position="870"/>
    </location>
</feature>
<proteinExistence type="predicted"/>
<comment type="caution">
    <text evidence="4">The sequence shown here is derived from an EMBL/GenBank/DDBJ whole genome shotgun (WGS) entry which is preliminary data.</text>
</comment>
<reference evidence="4" key="1">
    <citation type="submission" date="2020-06" db="EMBL/GenBank/DDBJ databases">
        <authorList>
            <consortium name="Plant Systems Biology data submission"/>
        </authorList>
    </citation>
    <scope>NUCLEOTIDE SEQUENCE</scope>
    <source>
        <strain evidence="4">D6</strain>
    </source>
</reference>
<dbReference type="AlphaFoldDB" id="A0A9N8HCK8"/>
<organism evidence="4 5">
    <name type="scientific">Seminavis robusta</name>
    <dbReference type="NCBI Taxonomy" id="568900"/>
    <lineage>
        <taxon>Eukaryota</taxon>
        <taxon>Sar</taxon>
        <taxon>Stramenopiles</taxon>
        <taxon>Ochrophyta</taxon>
        <taxon>Bacillariophyta</taxon>
        <taxon>Bacillariophyceae</taxon>
        <taxon>Bacillariophycidae</taxon>
        <taxon>Naviculales</taxon>
        <taxon>Naviculaceae</taxon>
        <taxon>Seminavis</taxon>
    </lineage>
</organism>
<evidence type="ECO:0000259" key="3">
    <source>
        <dbReference type="PROSITE" id="PS51762"/>
    </source>
</evidence>